<organism evidence="1">
    <name type="scientific">Siphoviridae sp. ctx254</name>
    <dbReference type="NCBI Taxonomy" id="2825737"/>
    <lineage>
        <taxon>Viruses</taxon>
        <taxon>Duplodnaviria</taxon>
        <taxon>Heunggongvirae</taxon>
        <taxon>Uroviricota</taxon>
        <taxon>Caudoviricetes</taxon>
    </lineage>
</organism>
<protein>
    <submittedName>
        <fullName evidence="1">Uncharacterized protein</fullName>
    </submittedName>
</protein>
<proteinExistence type="predicted"/>
<reference evidence="1" key="1">
    <citation type="journal article" date="2021" name="Proc. Natl. Acad. Sci. U.S.A.">
        <title>A Catalog of Tens of Thousands of Viruses from Human Metagenomes Reveals Hidden Associations with Chronic Diseases.</title>
        <authorList>
            <person name="Tisza M.J."/>
            <person name="Buck C.B."/>
        </authorList>
    </citation>
    <scope>NUCLEOTIDE SEQUENCE</scope>
    <source>
        <strain evidence="1">Ctx254</strain>
    </source>
</reference>
<dbReference type="EMBL" id="BK015941">
    <property type="protein sequence ID" value="DAF86236.1"/>
    <property type="molecule type" value="Genomic_DNA"/>
</dbReference>
<sequence length="68" mass="7898">MSVKCPFQKYESEYSSHEKGQFMDCYEENCMAYRPKKELAGGVTLEAGCRLVDEYVEHSTPFNNYNTL</sequence>
<name>A0A8S5TVK7_9CAUD</name>
<accession>A0A8S5TVK7</accession>
<evidence type="ECO:0000313" key="1">
    <source>
        <dbReference type="EMBL" id="DAF86236.1"/>
    </source>
</evidence>